<evidence type="ECO:0000313" key="2">
    <source>
        <dbReference type="EMBL" id="TKW03009.1"/>
    </source>
</evidence>
<dbReference type="EMBL" id="CM016558">
    <property type="protein sequence ID" value="TKW03012.1"/>
    <property type="molecule type" value="Genomic_DNA"/>
</dbReference>
<dbReference type="EMBL" id="CM016558">
    <property type="protein sequence ID" value="TKW03009.1"/>
    <property type="molecule type" value="Genomic_DNA"/>
</dbReference>
<dbReference type="EMBL" id="CM016558">
    <property type="protein sequence ID" value="TKW03011.1"/>
    <property type="molecule type" value="Genomic_DNA"/>
</dbReference>
<dbReference type="Gramene" id="TKW03009">
    <property type="protein sequence ID" value="TKW03009"/>
    <property type="gene ID" value="SEVIR_7G042300v2"/>
</dbReference>
<organism evidence="2 3">
    <name type="scientific">Setaria viridis</name>
    <name type="common">Green bristlegrass</name>
    <name type="synonym">Setaria italica subsp. viridis</name>
    <dbReference type="NCBI Taxonomy" id="4556"/>
    <lineage>
        <taxon>Eukaryota</taxon>
        <taxon>Viridiplantae</taxon>
        <taxon>Streptophyta</taxon>
        <taxon>Embryophyta</taxon>
        <taxon>Tracheophyta</taxon>
        <taxon>Spermatophyta</taxon>
        <taxon>Magnoliopsida</taxon>
        <taxon>Liliopsida</taxon>
        <taxon>Poales</taxon>
        <taxon>Poaceae</taxon>
        <taxon>PACMAD clade</taxon>
        <taxon>Panicoideae</taxon>
        <taxon>Panicodae</taxon>
        <taxon>Paniceae</taxon>
        <taxon>Cenchrinae</taxon>
        <taxon>Setaria</taxon>
    </lineage>
</organism>
<evidence type="ECO:0008006" key="4">
    <source>
        <dbReference type="Google" id="ProtNLM"/>
    </source>
</evidence>
<dbReference type="Gramene" id="TKW03008">
    <property type="protein sequence ID" value="TKW03008"/>
    <property type="gene ID" value="SEVIR_7G042300v2"/>
</dbReference>
<dbReference type="Proteomes" id="UP000298652">
    <property type="component" value="Chromosome 7"/>
</dbReference>
<evidence type="ECO:0000313" key="3">
    <source>
        <dbReference type="Proteomes" id="UP000298652"/>
    </source>
</evidence>
<gene>
    <name evidence="2" type="ORF">SEVIR_7G042300v2</name>
</gene>
<sequence>MPPQLLVLPHRLSLSLSLSLWVPYRQPPPLQRLGATPASRNSLAVEWAQLRQLARPGHDAGGGPKASLHLLPYASTPLQPMSRQFEAIKVVRCRQLGTARSERRWPDLSSLPPLLPLSLALSQTAVE</sequence>
<dbReference type="EMBL" id="CM016558">
    <property type="protein sequence ID" value="TKW03008.1"/>
    <property type="molecule type" value="Genomic_DNA"/>
</dbReference>
<proteinExistence type="predicted"/>
<reference evidence="2 3" key="1">
    <citation type="submission" date="2019-03" db="EMBL/GenBank/DDBJ databases">
        <title>WGS assembly of Setaria viridis.</title>
        <authorList>
            <person name="Huang P."/>
            <person name="Jenkins J."/>
            <person name="Grimwood J."/>
            <person name="Barry K."/>
            <person name="Healey A."/>
            <person name="Mamidi S."/>
            <person name="Sreedasyam A."/>
            <person name="Shu S."/>
            <person name="Feldman M."/>
            <person name="Wu J."/>
            <person name="Yu Y."/>
            <person name="Chen C."/>
            <person name="Johnson J."/>
            <person name="Rokhsar D."/>
            <person name="Baxter I."/>
            <person name="Schmutz J."/>
            <person name="Brutnell T."/>
            <person name="Kellogg E."/>
        </authorList>
    </citation>
    <scope>NUCLEOTIDE SEQUENCE [LARGE SCALE GENOMIC DNA]</scope>
    <source>
        <strain evidence="3">cv. A10</strain>
    </source>
</reference>
<dbReference type="Gramene" id="TKW03011">
    <property type="protein sequence ID" value="TKW03011"/>
    <property type="gene ID" value="SEVIR_7G042300v2"/>
</dbReference>
<accession>A0A4U6TQR4</accession>
<name>A0A4U6TQR4_SETVI</name>
<dbReference type="EMBL" id="CM016558">
    <property type="protein sequence ID" value="TKW03010.1"/>
    <property type="molecule type" value="Genomic_DNA"/>
</dbReference>
<dbReference type="AlphaFoldDB" id="A0A4U6TQR4"/>
<feature type="signal peptide" evidence="1">
    <location>
        <begin position="1"/>
        <end position="17"/>
    </location>
</feature>
<keyword evidence="3" id="KW-1185">Reference proteome</keyword>
<dbReference type="EMBL" id="CM016558">
    <property type="protein sequence ID" value="TKW03007.1"/>
    <property type="molecule type" value="Genomic_DNA"/>
</dbReference>
<keyword evidence="1" id="KW-0732">Signal</keyword>
<protein>
    <recommendedName>
        <fullName evidence="4">Secreted protein</fullName>
    </recommendedName>
</protein>
<dbReference type="Gramene" id="TKW03007">
    <property type="protein sequence ID" value="TKW03007"/>
    <property type="gene ID" value="SEVIR_7G042300v2"/>
</dbReference>
<feature type="chain" id="PRO_5036359742" description="Secreted protein" evidence="1">
    <location>
        <begin position="18"/>
        <end position="127"/>
    </location>
</feature>
<dbReference type="Gramene" id="TKW03012">
    <property type="protein sequence ID" value="TKW03012"/>
    <property type="gene ID" value="SEVIR_7G042300v2"/>
</dbReference>
<evidence type="ECO:0000256" key="1">
    <source>
        <dbReference type="SAM" id="SignalP"/>
    </source>
</evidence>
<dbReference type="Gramene" id="TKW03010">
    <property type="protein sequence ID" value="TKW03010"/>
    <property type="gene ID" value="SEVIR_7G042300v2"/>
</dbReference>